<dbReference type="RefSeq" id="WP_187480705.1">
    <property type="nucleotide sequence ID" value="NZ_CP060697.1"/>
</dbReference>
<evidence type="ECO:0000313" key="2">
    <source>
        <dbReference type="EMBL" id="QNM83751.1"/>
    </source>
</evidence>
<feature type="chain" id="PRO_5028949723" evidence="1">
    <location>
        <begin position="19"/>
        <end position="185"/>
    </location>
</feature>
<dbReference type="InterPro" id="IPR010980">
    <property type="entry name" value="Cyt_c/b562"/>
</dbReference>
<dbReference type="Gene3D" id="1.20.120.10">
    <property type="entry name" value="Cytochrome c/b562"/>
    <property type="match status" value="1"/>
</dbReference>
<dbReference type="GO" id="GO:0009055">
    <property type="term" value="F:electron transfer activity"/>
    <property type="evidence" value="ECO:0007669"/>
    <property type="project" value="InterPro"/>
</dbReference>
<dbReference type="GO" id="GO:0020037">
    <property type="term" value="F:heme binding"/>
    <property type="evidence" value="ECO:0007669"/>
    <property type="project" value="InterPro"/>
</dbReference>
<dbReference type="PRINTS" id="PR00608">
    <property type="entry name" value="CYTCHROMECII"/>
</dbReference>
<dbReference type="Pfam" id="PF01322">
    <property type="entry name" value="Cytochrom_C_2"/>
    <property type="match status" value="1"/>
</dbReference>
<dbReference type="PROSITE" id="PS51009">
    <property type="entry name" value="CYTCII"/>
    <property type="match status" value="1"/>
</dbReference>
<name>A0A7G9L552_9SPHN</name>
<dbReference type="Proteomes" id="UP000515861">
    <property type="component" value="Chromosome"/>
</dbReference>
<organism evidence="2 3">
    <name type="scientific">Sphingomonas sabuli</name>
    <dbReference type="NCBI Taxonomy" id="2764186"/>
    <lineage>
        <taxon>Bacteria</taxon>
        <taxon>Pseudomonadati</taxon>
        <taxon>Pseudomonadota</taxon>
        <taxon>Alphaproteobacteria</taxon>
        <taxon>Sphingomonadales</taxon>
        <taxon>Sphingomonadaceae</taxon>
        <taxon>Sphingomonas</taxon>
    </lineage>
</organism>
<accession>A0A7G9L552</accession>
<proteinExistence type="predicted"/>
<dbReference type="InterPro" id="IPR002321">
    <property type="entry name" value="Cyt_c_II"/>
</dbReference>
<reference evidence="2 3" key="1">
    <citation type="submission" date="2020-08" db="EMBL/GenBank/DDBJ databases">
        <title>Sphingomonas sp. sand1-3 16S ribosomal RNA gene Genome sequencing and assembly.</title>
        <authorList>
            <person name="Kang M."/>
        </authorList>
    </citation>
    <scope>NUCLEOTIDE SEQUENCE [LARGE SCALE GENOMIC DNA]</scope>
    <source>
        <strain evidence="3">sand1-3</strain>
    </source>
</reference>
<protein>
    <submittedName>
        <fullName evidence="2">Cytochrome c</fullName>
    </submittedName>
</protein>
<keyword evidence="1" id="KW-0732">Signal</keyword>
<dbReference type="SUPFAM" id="SSF47175">
    <property type="entry name" value="Cytochromes"/>
    <property type="match status" value="1"/>
</dbReference>
<evidence type="ECO:0000313" key="3">
    <source>
        <dbReference type="Proteomes" id="UP000515861"/>
    </source>
</evidence>
<dbReference type="KEGG" id="ssau:H8M03_05370"/>
<keyword evidence="3" id="KW-1185">Reference proteome</keyword>
<dbReference type="PROSITE" id="PS51257">
    <property type="entry name" value="PROKAR_LIPOPROTEIN"/>
    <property type="match status" value="1"/>
</dbReference>
<sequence length="185" mass="19277">MRTIAILTLAGTALFAAACEQQPAVDTNTAAVENEAVTDAAAPANTSAAALPAAVDAETAKTVMHDRHENFEKLGDAMKVIGRELDAGSPDLARVRTNADTIAALAPQLPSWFPAGTGPDAGKTHAKAIVWEQPADFLAKASDFDRAAQAFKTAAQGTDVAAIRTAQGELGKTCKSCHDTYREKD</sequence>
<dbReference type="GO" id="GO:0022900">
    <property type="term" value="P:electron transport chain"/>
    <property type="evidence" value="ECO:0007669"/>
    <property type="project" value="InterPro"/>
</dbReference>
<dbReference type="InterPro" id="IPR015984">
    <property type="entry name" value="Cyt_c_prime_subgr"/>
</dbReference>
<dbReference type="GO" id="GO:0005506">
    <property type="term" value="F:iron ion binding"/>
    <property type="evidence" value="ECO:0007669"/>
    <property type="project" value="InterPro"/>
</dbReference>
<feature type="signal peptide" evidence="1">
    <location>
        <begin position="1"/>
        <end position="18"/>
    </location>
</feature>
<dbReference type="EMBL" id="CP060697">
    <property type="protein sequence ID" value="QNM83751.1"/>
    <property type="molecule type" value="Genomic_DNA"/>
</dbReference>
<evidence type="ECO:0000256" key="1">
    <source>
        <dbReference type="SAM" id="SignalP"/>
    </source>
</evidence>
<dbReference type="AlphaFoldDB" id="A0A7G9L552"/>
<gene>
    <name evidence="2" type="ORF">H8M03_05370</name>
</gene>